<feature type="compositionally biased region" description="Basic and acidic residues" evidence="7">
    <location>
        <begin position="476"/>
        <end position="489"/>
    </location>
</feature>
<evidence type="ECO:0000256" key="1">
    <source>
        <dbReference type="ARBA" id="ARBA00004651"/>
    </source>
</evidence>
<dbReference type="RefSeq" id="WP_176160754.1">
    <property type="nucleotide sequence ID" value="NZ_CP054929.1"/>
</dbReference>
<evidence type="ECO:0000259" key="9">
    <source>
        <dbReference type="Pfam" id="PF02706"/>
    </source>
</evidence>
<evidence type="ECO:0000256" key="8">
    <source>
        <dbReference type="SAM" id="Phobius"/>
    </source>
</evidence>
<keyword evidence="11" id="KW-1185">Reference proteome</keyword>
<feature type="transmembrane region" description="Helical" evidence="8">
    <location>
        <begin position="31"/>
        <end position="50"/>
    </location>
</feature>
<evidence type="ECO:0000313" key="11">
    <source>
        <dbReference type="Proteomes" id="UP000509303"/>
    </source>
</evidence>
<accession>A0A7H8N3K7</accession>
<dbReference type="Pfam" id="PF02706">
    <property type="entry name" value="Wzz"/>
    <property type="match status" value="1"/>
</dbReference>
<dbReference type="Proteomes" id="UP000509303">
    <property type="component" value="Chromosome"/>
</dbReference>
<evidence type="ECO:0000256" key="6">
    <source>
        <dbReference type="ARBA" id="ARBA00023136"/>
    </source>
</evidence>
<evidence type="ECO:0000256" key="3">
    <source>
        <dbReference type="ARBA" id="ARBA00022475"/>
    </source>
</evidence>
<keyword evidence="3" id="KW-1003">Cell membrane</keyword>
<reference evidence="10 11" key="1">
    <citation type="submission" date="2020-06" db="EMBL/GenBank/DDBJ databases">
        <title>Genome mining for natural products.</title>
        <authorList>
            <person name="Zhang B."/>
            <person name="Shi J."/>
            <person name="Ge H."/>
        </authorList>
    </citation>
    <scope>NUCLEOTIDE SEQUENCE [LARGE SCALE GENOMIC DNA]</scope>
    <source>
        <strain evidence="10 11">NA00687</strain>
    </source>
</reference>
<dbReference type="EMBL" id="CP054929">
    <property type="protein sequence ID" value="QKW49022.1"/>
    <property type="molecule type" value="Genomic_DNA"/>
</dbReference>
<keyword evidence="6 8" id="KW-0472">Membrane</keyword>
<dbReference type="PANTHER" id="PTHR32309:SF31">
    <property type="entry name" value="CAPSULAR EXOPOLYSACCHARIDE FAMILY"/>
    <property type="match status" value="1"/>
</dbReference>
<feature type="domain" description="Polysaccharide chain length determinant N-terminal" evidence="9">
    <location>
        <begin position="16"/>
        <end position="95"/>
    </location>
</feature>
<feature type="region of interest" description="Disordered" evidence="7">
    <location>
        <begin position="454"/>
        <end position="534"/>
    </location>
</feature>
<gene>
    <name evidence="10" type="ORF">HUT08_05110</name>
</gene>
<comment type="subcellular location">
    <subcellularLocation>
        <location evidence="1">Cell membrane</location>
        <topology evidence="1">Multi-pass membrane protein</topology>
    </subcellularLocation>
</comment>
<dbReference type="AlphaFoldDB" id="A0A7H8N3K7"/>
<dbReference type="GO" id="GO:0005886">
    <property type="term" value="C:plasma membrane"/>
    <property type="evidence" value="ECO:0007669"/>
    <property type="project" value="UniProtKB-SubCell"/>
</dbReference>
<evidence type="ECO:0000313" key="10">
    <source>
        <dbReference type="EMBL" id="QKW49022.1"/>
    </source>
</evidence>
<keyword evidence="4 8" id="KW-0812">Transmembrane</keyword>
<organism evidence="10 11">
    <name type="scientific">Streptomyces buecherae</name>
    <dbReference type="NCBI Taxonomy" id="2763006"/>
    <lineage>
        <taxon>Bacteria</taxon>
        <taxon>Bacillati</taxon>
        <taxon>Actinomycetota</taxon>
        <taxon>Actinomycetes</taxon>
        <taxon>Kitasatosporales</taxon>
        <taxon>Streptomycetaceae</taxon>
        <taxon>Streptomyces</taxon>
    </lineage>
</organism>
<evidence type="ECO:0000256" key="5">
    <source>
        <dbReference type="ARBA" id="ARBA00022989"/>
    </source>
</evidence>
<dbReference type="InterPro" id="IPR003856">
    <property type="entry name" value="LPS_length_determ_N"/>
</dbReference>
<sequence>MTTSQAVESSAAAPLLDLQALLAAVRRRRRLWCALALLGLLAGAAVAVLMPPAPAAVTKVLVAHREDQPNDTGTLIRTDVALLQTTRIAGRALRSLDSAERPEDFMRDYRGTGLTNNLLQIDVTGDSDAQALARAKALADAFVADHVRRVQEAAKAEAASLIAQRDRMRGELAEVNKAIGSRSPESDPKASASVESLFARRSELNSRISDFDQRAAEARAGTPRLISGTQIVDAPRVVRHSQPKAVLTNAAIGLVLGLVLGIAVATVGTVVADRPVLRREIAANLGASVIAEARSAPRWSAAPWRRRRTRAARARLTATLARTVRGAAQPVSLLELGCARGVRVLALDLAEALAADGPLVIVDGLPGADLATSPALPAGSTVLSGARAEDAPEATRRLGVGSVSPGTAWTDLRYLGGQTVLVVRAGHGSAAWLHTVARQLADQRVPVLGVVLIDPDPRDRTDGTLWDGTPTAPLGDGERPTRENGADRLRARRLARQSGAGTAHAVQAVGEGQPQPEWPAGPAARVPDSDQEAR</sequence>
<evidence type="ECO:0000256" key="4">
    <source>
        <dbReference type="ARBA" id="ARBA00022692"/>
    </source>
</evidence>
<dbReference type="InterPro" id="IPR050445">
    <property type="entry name" value="Bact_polysacc_biosynth/exp"/>
</dbReference>
<name>A0A7H8N3K7_9ACTN</name>
<proteinExistence type="inferred from homology"/>
<dbReference type="PANTHER" id="PTHR32309">
    <property type="entry name" value="TYROSINE-PROTEIN KINASE"/>
    <property type="match status" value="1"/>
</dbReference>
<evidence type="ECO:0000256" key="2">
    <source>
        <dbReference type="ARBA" id="ARBA00006683"/>
    </source>
</evidence>
<comment type="similarity">
    <text evidence="2">Belongs to the CpsC/CapA family.</text>
</comment>
<protein>
    <submittedName>
        <fullName evidence="10">Polysaccharide biosynthesis protein</fullName>
    </submittedName>
</protein>
<feature type="transmembrane region" description="Helical" evidence="8">
    <location>
        <begin position="250"/>
        <end position="272"/>
    </location>
</feature>
<keyword evidence="5 8" id="KW-1133">Transmembrane helix</keyword>
<evidence type="ECO:0000256" key="7">
    <source>
        <dbReference type="SAM" id="MobiDB-lite"/>
    </source>
</evidence>